<dbReference type="EMBL" id="SNRW01000009">
    <property type="protein sequence ID" value="KAA6404342.1"/>
    <property type="molecule type" value="Genomic_DNA"/>
</dbReference>
<feature type="region of interest" description="Disordered" evidence="1">
    <location>
        <begin position="671"/>
        <end position="736"/>
    </location>
</feature>
<protein>
    <submittedName>
        <fullName evidence="2">Uncharacterized protein</fullName>
    </submittedName>
</protein>
<evidence type="ECO:0000256" key="1">
    <source>
        <dbReference type="SAM" id="MobiDB-lite"/>
    </source>
</evidence>
<feature type="compositionally biased region" description="Basic and acidic residues" evidence="1">
    <location>
        <begin position="153"/>
        <end position="165"/>
    </location>
</feature>
<feature type="region of interest" description="Disordered" evidence="1">
    <location>
        <begin position="1"/>
        <end position="69"/>
    </location>
</feature>
<dbReference type="Proteomes" id="UP000324800">
    <property type="component" value="Unassembled WGS sequence"/>
</dbReference>
<feature type="compositionally biased region" description="Basic and acidic residues" evidence="1">
    <location>
        <begin position="324"/>
        <end position="333"/>
    </location>
</feature>
<feature type="region of interest" description="Disordered" evidence="1">
    <location>
        <begin position="102"/>
        <end position="194"/>
    </location>
</feature>
<feature type="region of interest" description="Disordered" evidence="1">
    <location>
        <begin position="575"/>
        <end position="596"/>
    </location>
</feature>
<feature type="compositionally biased region" description="Low complexity" evidence="1">
    <location>
        <begin position="33"/>
        <end position="52"/>
    </location>
</feature>
<evidence type="ECO:0000313" key="3">
    <source>
        <dbReference type="Proteomes" id="UP000324800"/>
    </source>
</evidence>
<gene>
    <name evidence="2" type="ORF">EZS28_000135</name>
</gene>
<organism evidence="2 3">
    <name type="scientific">Streblomastix strix</name>
    <dbReference type="NCBI Taxonomy" id="222440"/>
    <lineage>
        <taxon>Eukaryota</taxon>
        <taxon>Metamonada</taxon>
        <taxon>Preaxostyla</taxon>
        <taxon>Oxymonadida</taxon>
        <taxon>Streblomastigidae</taxon>
        <taxon>Streblomastix</taxon>
    </lineage>
</organism>
<feature type="compositionally biased region" description="Polar residues" evidence="1">
    <location>
        <begin position="907"/>
        <end position="930"/>
    </location>
</feature>
<feature type="compositionally biased region" description="Basic residues" evidence="1">
    <location>
        <begin position="579"/>
        <end position="596"/>
    </location>
</feature>
<feature type="compositionally biased region" description="Polar residues" evidence="1">
    <location>
        <begin position="356"/>
        <end position="374"/>
    </location>
</feature>
<feature type="compositionally biased region" description="Basic and acidic residues" evidence="1">
    <location>
        <begin position="697"/>
        <end position="726"/>
    </location>
</feature>
<feature type="compositionally biased region" description="Basic and acidic residues" evidence="1">
    <location>
        <begin position="248"/>
        <end position="276"/>
    </location>
</feature>
<feature type="region of interest" description="Disordered" evidence="1">
    <location>
        <begin position="244"/>
        <end position="290"/>
    </location>
</feature>
<feature type="region of interest" description="Disordered" evidence="1">
    <location>
        <begin position="324"/>
        <end position="374"/>
    </location>
</feature>
<feature type="compositionally biased region" description="Polar residues" evidence="1">
    <location>
        <begin position="54"/>
        <end position="69"/>
    </location>
</feature>
<proteinExistence type="predicted"/>
<reference evidence="2 3" key="1">
    <citation type="submission" date="2019-03" db="EMBL/GenBank/DDBJ databases">
        <title>Single cell metagenomics reveals metabolic interactions within the superorganism composed of flagellate Streblomastix strix and complex community of Bacteroidetes bacteria on its surface.</title>
        <authorList>
            <person name="Treitli S.C."/>
            <person name="Kolisko M."/>
            <person name="Husnik F."/>
            <person name="Keeling P."/>
            <person name="Hampl V."/>
        </authorList>
    </citation>
    <scope>NUCLEOTIDE SEQUENCE [LARGE SCALE GENOMIC DNA]</scope>
    <source>
        <strain evidence="2">ST1C</strain>
    </source>
</reference>
<accession>A0A5J4XBP1</accession>
<feature type="compositionally biased region" description="Polar residues" evidence="1">
    <location>
        <begin position="727"/>
        <end position="736"/>
    </location>
</feature>
<comment type="caution">
    <text evidence="2">The sequence shown here is derived from an EMBL/GenBank/DDBJ whole genome shotgun (WGS) entry which is preliminary data.</text>
</comment>
<feature type="region of interest" description="Disordered" evidence="1">
    <location>
        <begin position="907"/>
        <end position="952"/>
    </location>
</feature>
<name>A0A5J4XBP1_9EUKA</name>
<feature type="compositionally biased region" description="Basic residues" evidence="1">
    <location>
        <begin position="671"/>
        <end position="688"/>
    </location>
</feature>
<feature type="compositionally biased region" description="Low complexity" evidence="1">
    <location>
        <begin position="116"/>
        <end position="128"/>
    </location>
</feature>
<evidence type="ECO:0000313" key="2">
    <source>
        <dbReference type="EMBL" id="KAA6404342.1"/>
    </source>
</evidence>
<dbReference type="AlphaFoldDB" id="A0A5J4XBP1"/>
<sequence length="952" mass="108958">MSEEKNTSISQRTFGVMEVQDTDRSKQSHCELSIHTSSHSKSSSLIGLSGKSQAVKTPDQSPMQKSPEISLSLQGEAQMLQQTIQSMQEGIFDPFTMQSLSSEYKQERSRGRSRGHSSVGPVDVPSGVDGDDQKISIDPSSAYRPHNSYSVRDTARKVQNEKDNIEQSEEPIDSDTNGSTYIRRDESRNNIHNQNQYQDVGICVPQASRPDSILQMMNNQNTEDEEFSSENEGIIIQTQSLNQSQEMFVKDQENSRDENRPKDGQFENPRNKDALRRYRNHPPNILRRHPKKIYTSLSLSSSSSETSSMFASFSNDILDDITEDRIQSTRDGDTYSQSKSSKRDDNHSSAGKVARQKNTNFSYQTPSSRLLNRSWSCPPEMQTGHTNFASDAMNSIFNLFYIQNAGKTEKIVNHVIDNIVSEADAAPLNNEPQYIVPSVMQMHRALFPRMTVTMNSLHQLTDIYVTKTPPPDSTIKSFQKRHQRRRATRKFLHKRRNSVMIGASIRNQRHQNEHKNYFENQSSKENFESLAEKQNQELADILLSTEKDDKPKDDQILNEDEDNYVNIKHIAHSPSATMVHKRKHRRRSHHRHKRHRSLSLIHNAIQQERSDLSQNPLQNLDNLIGKSEGEIKKIIDEYSEYHTQIDKTQPVQRERDVGRHRLTGNIIQHRLNKLVKAPARRHKHRKRKQENYSSNELMKKPSEAQFEKTSDPQQERLSDFQQEKDNSSNIIHQQRQQRFSSIGLESTASEPLKAAMQEIMQQFDSEFSDVFSNNNQQPVESQIGTNEQQQQIINPNTLKTSSDNIIHKFGLDPHKGSKSVMTSLAITSLEQKEESISENQFQLKQEQMKNSQNFVFGPSMDPSDMPIRQNSNNFLFMQTQFPKQQMITDNLHFPDVGSTVKIHISSQEKLSYETHPSPTASHNSHSSTNIAHPKQVSPLSGSLKSKDDSPAE</sequence>